<dbReference type="EMBL" id="CP002130">
    <property type="protein sequence ID" value="AEI89416.1"/>
    <property type="molecule type" value="Genomic_DNA"/>
</dbReference>
<dbReference type="AlphaFoldDB" id="F7XU57"/>
<sequence length="49" mass="5864">MSLYHAILHLLARAAIFTLNCHFYSRFTTKISYHLIAVIITRHCRDMHY</sequence>
<dbReference type="HOGENOM" id="CLU_215894_0_0_5"/>
<dbReference type="KEGG" id="mmn:midi_01139"/>
<proteinExistence type="predicted"/>
<name>F7XU57_MIDMI</name>
<organism evidence="1 2">
    <name type="scientific">Midichloria mitochondrii (strain IricVA)</name>
    <dbReference type="NCBI Taxonomy" id="696127"/>
    <lineage>
        <taxon>Bacteria</taxon>
        <taxon>Pseudomonadati</taxon>
        <taxon>Pseudomonadota</taxon>
        <taxon>Alphaproteobacteria</taxon>
        <taxon>Rickettsiales</taxon>
        <taxon>Candidatus Midichloriaceae</taxon>
        <taxon>Candidatus Midichloria</taxon>
    </lineage>
</organism>
<keyword evidence="2" id="KW-1185">Reference proteome</keyword>
<accession>F7XU57</accession>
<protein>
    <submittedName>
        <fullName evidence="1">Uncharacterized protein</fullName>
    </submittedName>
</protein>
<evidence type="ECO:0000313" key="2">
    <source>
        <dbReference type="Proteomes" id="UP000006639"/>
    </source>
</evidence>
<gene>
    <name evidence="1" type="ordered locus">midi_01139</name>
</gene>
<reference evidence="1 2" key="1">
    <citation type="journal article" date="2011" name="Mol. Biol. Evol.">
        <title>Phylogenomic evidence for the presence of a flagellum and cbb3 oxidase in the free-living mitochondrial ancestor.</title>
        <authorList>
            <person name="Sassera D."/>
            <person name="Lo N."/>
            <person name="Epis S."/>
            <person name="D'Auria G."/>
            <person name="Montagna M."/>
            <person name="Comandatore F."/>
            <person name="Horner D."/>
            <person name="Pereto J."/>
            <person name="Luciano A.M."/>
            <person name="Franciosi F."/>
            <person name="Ferri E."/>
            <person name="Crotti E."/>
            <person name="Bazzocchi C."/>
            <person name="Daffonchio D."/>
            <person name="Sacchi L."/>
            <person name="Moya A."/>
            <person name="Latorre A."/>
            <person name="Bandi C."/>
        </authorList>
    </citation>
    <scope>NUCLEOTIDE SEQUENCE [LARGE SCALE GENOMIC DNA]</scope>
    <source>
        <strain evidence="1 2">IricVA</strain>
    </source>
</reference>
<dbReference type="Proteomes" id="UP000006639">
    <property type="component" value="Chromosome"/>
</dbReference>
<evidence type="ECO:0000313" key="1">
    <source>
        <dbReference type="EMBL" id="AEI89416.1"/>
    </source>
</evidence>